<dbReference type="Gene3D" id="1.20.58.340">
    <property type="entry name" value="Magnesium transport protein CorA, transmembrane region"/>
    <property type="match status" value="1"/>
</dbReference>
<keyword evidence="5" id="KW-0809">Transit peptide</keyword>
<evidence type="ECO:0000256" key="6">
    <source>
        <dbReference type="ARBA" id="ARBA00022989"/>
    </source>
</evidence>
<keyword evidence="7 9" id="KW-0406">Ion transport</keyword>
<dbReference type="PANTHER" id="PTHR13890">
    <property type="entry name" value="RNA SPLICING PROTEIN MRS2, MITOCHONDRIAL"/>
    <property type="match status" value="1"/>
</dbReference>
<accession>A0A3P3Y7V2</accession>
<dbReference type="PANTHER" id="PTHR13890:SF0">
    <property type="entry name" value="MAGNESIUM TRANSPORTER MRS2 HOMOLOG, MITOCHONDRIAL"/>
    <property type="match status" value="1"/>
</dbReference>
<keyword evidence="4 9" id="KW-0460">Magnesium</keyword>
<dbReference type="Gene3D" id="2.40.128.330">
    <property type="match status" value="1"/>
</dbReference>
<evidence type="ECO:0000256" key="3">
    <source>
        <dbReference type="ARBA" id="ARBA00022692"/>
    </source>
</evidence>
<name>A0A3P3Y7V2_PLABS</name>
<keyword evidence="11" id="KW-0496">Mitochondrion</keyword>
<feature type="region of interest" description="Disordered" evidence="10">
    <location>
        <begin position="37"/>
        <end position="69"/>
    </location>
</feature>
<evidence type="ECO:0000256" key="8">
    <source>
        <dbReference type="ARBA" id="ARBA00023136"/>
    </source>
</evidence>
<keyword evidence="9" id="KW-0999">Mitochondrion inner membrane</keyword>
<keyword evidence="8 9" id="KW-0472">Membrane</keyword>
<comment type="similarity">
    <text evidence="9">Belongs to the CorA metal ion transporter (MIT) (TC 1.A.35) family.</text>
</comment>
<evidence type="ECO:0000256" key="4">
    <source>
        <dbReference type="ARBA" id="ARBA00022842"/>
    </source>
</evidence>
<evidence type="ECO:0000256" key="7">
    <source>
        <dbReference type="ARBA" id="ARBA00023065"/>
    </source>
</evidence>
<dbReference type="GO" id="GO:0005743">
    <property type="term" value="C:mitochondrial inner membrane"/>
    <property type="evidence" value="ECO:0007669"/>
    <property type="project" value="UniProtKB-SubCell"/>
</dbReference>
<evidence type="ECO:0000256" key="5">
    <source>
        <dbReference type="ARBA" id="ARBA00022946"/>
    </source>
</evidence>
<evidence type="ECO:0000313" key="12">
    <source>
        <dbReference type="Proteomes" id="UP000290189"/>
    </source>
</evidence>
<protein>
    <recommendedName>
        <fullName evidence="9">Magnesium transporter</fullName>
    </recommendedName>
</protein>
<dbReference type="EMBL" id="OVEO01000005">
    <property type="protein sequence ID" value="SPQ96249.1"/>
    <property type="molecule type" value="Genomic_DNA"/>
</dbReference>
<feature type="transmembrane region" description="Helical" evidence="9">
    <location>
        <begin position="357"/>
        <end position="376"/>
    </location>
</feature>
<feature type="transmembrane region" description="Helical" evidence="9">
    <location>
        <begin position="326"/>
        <end position="345"/>
    </location>
</feature>
<dbReference type="AlphaFoldDB" id="A0A3P3Y7V2"/>
<comment type="subcellular location">
    <subcellularLocation>
        <location evidence="1">Membrane</location>
        <topology evidence="1">Multi-pass membrane protein</topology>
    </subcellularLocation>
    <subcellularLocation>
        <location evidence="9">Mitochondrion inner membrane</location>
        <topology evidence="9">Multi-pass membrane protein</topology>
    </subcellularLocation>
</comment>
<sequence>MVVQDVGQIGKEVDDVGVWARAPHAVRVLACSRSASSSAGKATDNGAGLTPLPFKQRQFPTTRRPPSPLSRREFDVLRFKADGEFTKEKVSVEDLLKVSGIYARDLLLLDTSHGNPHSVILPRGDSLLVNFFVKAIVYRDRAIIFDANKSTIVAFANSFKTYLTSASDKRLAFELRAVEGILSLGCERHYRRLSLYGPVIQALLNQLTDQLEGEAILRRLLAVKNSLSSFEVDSQEYKTTMTDLLNNDEDMANMNLTLRSQLAPGETVDRSEHQDVELMIESYLRQMTEMYQHAYYLRKSIESAQEILNINLSSHRNRMIKMDLQMAMGSVSLAASAVIASTFGMNLPSGFEASPTAFWAMATSIIVIAPIIYAACHRYAEGSPRSSQYVMEVKSIDSLLANISEVEQVLVNHACDDVGIDREQFRALLQLETGRAVRAEEAQMLFDVFDVPQDEKITFQKYLNSLNRRGIRENGFLQT</sequence>
<dbReference type="Pfam" id="PF22099">
    <property type="entry name" value="MRS2-like"/>
    <property type="match status" value="1"/>
</dbReference>
<keyword evidence="3 9" id="KW-0812">Transmembrane</keyword>
<gene>
    <name evidence="11" type="ORF">PLBR_LOCUS3464</name>
</gene>
<evidence type="ECO:0000313" key="11">
    <source>
        <dbReference type="EMBL" id="SPQ96249.1"/>
    </source>
</evidence>
<dbReference type="InterPro" id="IPR039204">
    <property type="entry name" value="MRS2-like"/>
</dbReference>
<dbReference type="CDD" id="cd12823">
    <property type="entry name" value="Mrs2_Mfm1p-like"/>
    <property type="match status" value="1"/>
</dbReference>
<organism evidence="11 12">
    <name type="scientific">Plasmodiophora brassicae</name>
    <name type="common">Clubroot disease agent</name>
    <dbReference type="NCBI Taxonomy" id="37360"/>
    <lineage>
        <taxon>Eukaryota</taxon>
        <taxon>Sar</taxon>
        <taxon>Rhizaria</taxon>
        <taxon>Endomyxa</taxon>
        <taxon>Phytomyxea</taxon>
        <taxon>Plasmodiophorida</taxon>
        <taxon>Plasmodiophoridae</taxon>
        <taxon>Plasmodiophora</taxon>
    </lineage>
</organism>
<evidence type="ECO:0000256" key="1">
    <source>
        <dbReference type="ARBA" id="ARBA00004141"/>
    </source>
</evidence>
<keyword evidence="6 9" id="KW-1133">Transmembrane helix</keyword>
<dbReference type="Proteomes" id="UP000290189">
    <property type="component" value="Unassembled WGS sequence"/>
</dbReference>
<dbReference type="InterPro" id="IPR011992">
    <property type="entry name" value="EF-hand-dom_pair"/>
</dbReference>
<dbReference type="GO" id="GO:0045016">
    <property type="term" value="P:mitochondrial magnesium ion transmembrane transport"/>
    <property type="evidence" value="ECO:0007669"/>
    <property type="project" value="TreeGrafter"/>
</dbReference>
<evidence type="ECO:0000256" key="2">
    <source>
        <dbReference type="ARBA" id="ARBA00022448"/>
    </source>
</evidence>
<evidence type="ECO:0000256" key="9">
    <source>
        <dbReference type="RuleBase" id="RU366042"/>
    </source>
</evidence>
<dbReference type="GO" id="GO:0015095">
    <property type="term" value="F:magnesium ion transmembrane transporter activity"/>
    <property type="evidence" value="ECO:0007669"/>
    <property type="project" value="TreeGrafter"/>
</dbReference>
<geneLocation type="mitochondrion" evidence="11"/>
<dbReference type="SUPFAM" id="SSF47473">
    <property type="entry name" value="EF-hand"/>
    <property type="match status" value="1"/>
</dbReference>
<proteinExistence type="inferred from homology"/>
<reference evidence="11 12" key="1">
    <citation type="submission" date="2018-03" db="EMBL/GenBank/DDBJ databases">
        <authorList>
            <person name="Fogelqvist J."/>
        </authorList>
    </citation>
    <scope>NUCLEOTIDE SEQUENCE [LARGE SCALE GENOMIC DNA]</scope>
</reference>
<evidence type="ECO:0000256" key="10">
    <source>
        <dbReference type="SAM" id="MobiDB-lite"/>
    </source>
</evidence>
<keyword evidence="2 9" id="KW-0813">Transport</keyword>